<dbReference type="GO" id="GO:1990414">
    <property type="term" value="P:replication-born double-strand break repair via sister chromatid exchange"/>
    <property type="evidence" value="ECO:0007669"/>
    <property type="project" value="TreeGrafter"/>
</dbReference>
<evidence type="ECO:0000313" key="7">
    <source>
        <dbReference type="EMBL" id="KAK0418767.1"/>
    </source>
</evidence>
<sequence>MFYSYNALSKKGPLASIWLAVHWEKKLSKATICSVSVKDAVDEVKKPTQELAFRTTGHLLLGIVRIYAKKTNYLFSDAHDIVLRLKAAFTSSGERLLLDEDDAVLRDPTPLRDMGIEVEFIDYDEDDPAVNGVRPLEITLPEEDLFDFDDRSERTGTRTENSVGLAEDSFDIGSDRLARAGPLFGNKESFPLQAEARRAGTPGSFLSVAHPSFDELLLAEDNFGDENAPLHSGVFDGAEPMAVDGAKPPEQAGDQLWSGDRTPFGDVTNATPQALLSDTGVFGAADDQALQQPPDMAEPMDVDQPAEAIPNISHFAAPNDGPDSFVLEPLNMSEVPVRHRATRKQRRLLVDRESKLSDAEIGEQVSDIQELLRPALDIAPPTKRIMKIKETGNMDYLMSNAGNRWLFGNDIRTIYSSHMEFGLRPADSDETLLSGHLREALDMAQAVEETIRPATPAHSEIEVNPMTPVAPDFIEQPSELFAPVEHTRRRTATPAPSAELLGSPVLMETDERPKTPLGEISGAGYLDATPAQPSGLRDESGDILDPLSTSRLAHERRKKDMTFISVAEKKELIDHITEGLATSNEITFSSFVSKDDSRKVAARRFFAILECRKNREIKIRQDEPYGEIYIERDLNLPTSASH</sequence>
<keyword evidence="8" id="KW-1185">Reference proteome</keyword>
<dbReference type="GO" id="GO:0003682">
    <property type="term" value="F:chromatin binding"/>
    <property type="evidence" value="ECO:0007669"/>
    <property type="project" value="TreeGrafter"/>
</dbReference>
<dbReference type="EMBL" id="JAUCMV010000002">
    <property type="protein sequence ID" value="KAK0418767.1"/>
    <property type="molecule type" value="Genomic_DNA"/>
</dbReference>
<gene>
    <name evidence="7" type="ORF">QR680_013764</name>
</gene>
<evidence type="ECO:0008006" key="9">
    <source>
        <dbReference type="Google" id="ProtNLM"/>
    </source>
</evidence>
<dbReference type="InterPro" id="IPR006910">
    <property type="entry name" value="Rad21_Rec8_N"/>
</dbReference>
<dbReference type="PANTHER" id="PTHR12585:SF69">
    <property type="entry name" value="FI11703P"/>
    <property type="match status" value="1"/>
</dbReference>
<name>A0AA39I968_9BILA</name>
<dbReference type="AlphaFoldDB" id="A0AA39I968"/>
<dbReference type="InterPro" id="IPR039781">
    <property type="entry name" value="Rad21/Rec8-like"/>
</dbReference>
<proteinExistence type="inferred from homology"/>
<reference evidence="7" key="1">
    <citation type="submission" date="2023-06" db="EMBL/GenBank/DDBJ databases">
        <title>Genomic analysis of the entomopathogenic nematode Steinernema hermaphroditum.</title>
        <authorList>
            <person name="Schwarz E.M."/>
            <person name="Heppert J.K."/>
            <person name="Baniya A."/>
            <person name="Schwartz H.T."/>
            <person name="Tan C.-H."/>
            <person name="Antoshechkin I."/>
            <person name="Sternberg P.W."/>
            <person name="Goodrich-Blair H."/>
            <person name="Dillman A.R."/>
        </authorList>
    </citation>
    <scope>NUCLEOTIDE SEQUENCE</scope>
    <source>
        <strain evidence="7">PS9179</strain>
        <tissue evidence="7">Whole animal</tissue>
    </source>
</reference>
<feature type="domain" description="Rad21/Rec8-like protein C-terminal eukaryotic" evidence="5">
    <location>
        <begin position="583"/>
        <end position="635"/>
    </location>
</feature>
<dbReference type="GO" id="GO:0005634">
    <property type="term" value="C:nucleus"/>
    <property type="evidence" value="ECO:0007669"/>
    <property type="project" value="UniProtKB-SubCell"/>
</dbReference>
<dbReference type="Pfam" id="PF04825">
    <property type="entry name" value="Rad21_Rec8_N"/>
    <property type="match status" value="1"/>
</dbReference>
<evidence type="ECO:0000256" key="4">
    <source>
        <dbReference type="SAM" id="MobiDB-lite"/>
    </source>
</evidence>
<dbReference type="Pfam" id="PF04824">
    <property type="entry name" value="Rad21_Rec8"/>
    <property type="match status" value="1"/>
</dbReference>
<feature type="region of interest" description="Disordered" evidence="4">
    <location>
        <begin position="517"/>
        <end position="543"/>
    </location>
</feature>
<dbReference type="GO" id="GO:0007062">
    <property type="term" value="P:sister chromatid cohesion"/>
    <property type="evidence" value="ECO:0007669"/>
    <property type="project" value="InterPro"/>
</dbReference>
<dbReference type="GO" id="GO:0008278">
    <property type="term" value="C:cohesin complex"/>
    <property type="evidence" value="ECO:0007669"/>
    <property type="project" value="InterPro"/>
</dbReference>
<dbReference type="Proteomes" id="UP001175271">
    <property type="component" value="Unassembled WGS sequence"/>
</dbReference>
<organism evidence="7 8">
    <name type="scientific">Steinernema hermaphroditum</name>
    <dbReference type="NCBI Taxonomy" id="289476"/>
    <lineage>
        <taxon>Eukaryota</taxon>
        <taxon>Metazoa</taxon>
        <taxon>Ecdysozoa</taxon>
        <taxon>Nematoda</taxon>
        <taxon>Chromadorea</taxon>
        <taxon>Rhabditida</taxon>
        <taxon>Tylenchina</taxon>
        <taxon>Panagrolaimomorpha</taxon>
        <taxon>Strongyloidoidea</taxon>
        <taxon>Steinernematidae</taxon>
        <taxon>Steinernema</taxon>
    </lineage>
</organism>
<evidence type="ECO:0000256" key="1">
    <source>
        <dbReference type="ARBA" id="ARBA00004123"/>
    </source>
</evidence>
<keyword evidence="3" id="KW-0539">Nucleus</keyword>
<dbReference type="PANTHER" id="PTHR12585">
    <property type="entry name" value="SCC1 / RAD21 FAMILY MEMBER"/>
    <property type="match status" value="1"/>
</dbReference>
<evidence type="ECO:0000256" key="2">
    <source>
        <dbReference type="ARBA" id="ARBA00009870"/>
    </source>
</evidence>
<evidence type="ECO:0000259" key="6">
    <source>
        <dbReference type="Pfam" id="PF04825"/>
    </source>
</evidence>
<evidence type="ECO:0000259" key="5">
    <source>
        <dbReference type="Pfam" id="PF04824"/>
    </source>
</evidence>
<dbReference type="Gene3D" id="1.10.10.580">
    <property type="entry name" value="Structural maintenance of chromosome 1. Chain E"/>
    <property type="match status" value="1"/>
</dbReference>
<evidence type="ECO:0000313" key="8">
    <source>
        <dbReference type="Proteomes" id="UP001175271"/>
    </source>
</evidence>
<accession>A0AA39I968</accession>
<dbReference type="InterPro" id="IPR006909">
    <property type="entry name" value="Rad21/Rec8_C_eu"/>
</dbReference>
<comment type="subcellular location">
    <subcellularLocation>
        <location evidence="1">Nucleus</location>
    </subcellularLocation>
</comment>
<comment type="caution">
    <text evidence="7">The sequence shown here is derived from an EMBL/GenBank/DDBJ whole genome shotgun (WGS) entry which is preliminary data.</text>
</comment>
<feature type="domain" description="Rad21/Rec8-like protein N-terminal" evidence="6">
    <location>
        <begin position="1"/>
        <end position="93"/>
    </location>
</feature>
<evidence type="ECO:0000256" key="3">
    <source>
        <dbReference type="ARBA" id="ARBA00023242"/>
    </source>
</evidence>
<comment type="similarity">
    <text evidence="2">Belongs to the rad21 family.</text>
</comment>
<dbReference type="InterPro" id="IPR023093">
    <property type="entry name" value="ScpA-like_C"/>
</dbReference>
<protein>
    <recommendedName>
        <fullName evidence="9">Rad21/Rec8-like protein N-terminal domain-containing protein</fullName>
    </recommendedName>
</protein>
<dbReference type="InterPro" id="IPR036390">
    <property type="entry name" value="WH_DNA-bd_sf"/>
</dbReference>
<dbReference type="SUPFAM" id="SSF46785">
    <property type="entry name" value="Winged helix' DNA-binding domain"/>
    <property type="match status" value="1"/>
</dbReference>